<accession>A0ABR7LPK3</accession>
<keyword evidence="3 5" id="KW-0949">S-adenosyl-L-methionine</keyword>
<proteinExistence type="inferred from homology"/>
<evidence type="ECO:0000256" key="1">
    <source>
        <dbReference type="ARBA" id="ARBA00022603"/>
    </source>
</evidence>
<organism evidence="8 9">
    <name type="scientific">Actinomadura alba</name>
    <dbReference type="NCBI Taxonomy" id="406431"/>
    <lineage>
        <taxon>Bacteria</taxon>
        <taxon>Bacillati</taxon>
        <taxon>Actinomycetota</taxon>
        <taxon>Actinomycetes</taxon>
        <taxon>Streptosporangiales</taxon>
        <taxon>Thermomonosporaceae</taxon>
        <taxon>Actinomadura</taxon>
    </lineage>
</organism>
<feature type="binding site" evidence="5">
    <location>
        <position position="64"/>
    </location>
    <ligand>
        <name>S-adenosyl-L-methionine</name>
        <dbReference type="ChEBI" id="CHEBI:59789"/>
    </ligand>
</feature>
<dbReference type="PROSITE" id="PS01131">
    <property type="entry name" value="RRNA_A_DIMETH"/>
    <property type="match status" value="1"/>
</dbReference>
<dbReference type="Pfam" id="PF00398">
    <property type="entry name" value="RrnaAD"/>
    <property type="match status" value="1"/>
</dbReference>
<dbReference type="PANTHER" id="PTHR11727:SF7">
    <property type="entry name" value="DIMETHYLADENOSINE TRANSFERASE-RELATED"/>
    <property type="match status" value="1"/>
</dbReference>
<feature type="compositionally biased region" description="Basic and acidic residues" evidence="6">
    <location>
        <begin position="30"/>
        <end position="42"/>
    </location>
</feature>
<keyword evidence="9" id="KW-1185">Reference proteome</keyword>
<dbReference type="Gene3D" id="1.10.8.100">
    <property type="entry name" value="Ribosomal RNA adenine dimethylase-like, domain 2"/>
    <property type="match status" value="1"/>
</dbReference>
<evidence type="ECO:0000256" key="4">
    <source>
        <dbReference type="ARBA" id="ARBA00022884"/>
    </source>
</evidence>
<sequence length="306" mass="34581">MRDQDGNHSQTTRQSQTRQSQTRQSQTRQSETRESQTTRGDARYLGPRRGGRWEHRRALSQNFLYDPGTIARIVRAARPGADDLLVEVGAGEGRLTRALARECRKVIAYEIDAALARRVAARYRSNPKIECVHADFLSATPPAEPFALVGNIPYGVTSRIVEWCLKAPELTSATMVTQLDYARKRSGDRGRWSRLTVRTWPRFDWRLLGVIPRELFRPVPSVDSGILRLDRRREALLPPGALREYEAFVALGFGGVGGTLHASLSRRYRPARVTAAFAAAGLDRRTIVAFVHPDQWIQLFTALHRR</sequence>
<dbReference type="SMART" id="SM00650">
    <property type="entry name" value="rADc"/>
    <property type="match status" value="1"/>
</dbReference>
<dbReference type="Proteomes" id="UP000805614">
    <property type="component" value="Unassembled WGS sequence"/>
</dbReference>
<dbReference type="NCBIfam" id="NF000499">
    <property type="entry name" value="Erm23S_rRNA_broad"/>
    <property type="match status" value="1"/>
</dbReference>
<dbReference type="PROSITE" id="PS51689">
    <property type="entry name" value="SAM_RNA_A_N6_MT"/>
    <property type="match status" value="1"/>
</dbReference>
<evidence type="ECO:0000256" key="6">
    <source>
        <dbReference type="SAM" id="MobiDB-lite"/>
    </source>
</evidence>
<dbReference type="InterPro" id="IPR001737">
    <property type="entry name" value="KsgA/Erm"/>
</dbReference>
<comment type="caution">
    <text evidence="8">The sequence shown here is derived from an EMBL/GenBank/DDBJ whole genome shotgun (WGS) entry which is preliminary data.</text>
</comment>
<dbReference type="InterPro" id="IPR023165">
    <property type="entry name" value="rRNA_Ade_diMease-like_C"/>
</dbReference>
<dbReference type="SUPFAM" id="SSF53335">
    <property type="entry name" value="S-adenosyl-L-methionine-dependent methyltransferases"/>
    <property type="match status" value="1"/>
</dbReference>
<dbReference type="InterPro" id="IPR020598">
    <property type="entry name" value="rRNA_Ade_methylase_Trfase_N"/>
</dbReference>
<gene>
    <name evidence="8" type="primary">erm</name>
    <name evidence="8" type="ORF">HKK74_14850</name>
</gene>
<evidence type="ECO:0000259" key="7">
    <source>
        <dbReference type="SMART" id="SM00650"/>
    </source>
</evidence>
<keyword evidence="2 5" id="KW-0808">Transferase</keyword>
<dbReference type="Gene3D" id="3.40.50.150">
    <property type="entry name" value="Vaccinia Virus protein VP39"/>
    <property type="match status" value="1"/>
</dbReference>
<reference evidence="8 9" key="1">
    <citation type="submission" date="2020-06" db="EMBL/GenBank/DDBJ databases">
        <title>Actinomadura xiongansis sp. nov., isolated from soil of Baiyangdian.</title>
        <authorList>
            <person name="Zhang X."/>
        </authorList>
    </citation>
    <scope>NUCLEOTIDE SEQUENCE [LARGE SCALE GENOMIC DNA]</scope>
    <source>
        <strain evidence="8 9">HBUM206468</strain>
    </source>
</reference>
<feature type="binding site" evidence="5">
    <location>
        <position position="62"/>
    </location>
    <ligand>
        <name>S-adenosyl-L-methionine</name>
        <dbReference type="ChEBI" id="CHEBI:59789"/>
    </ligand>
</feature>
<evidence type="ECO:0000313" key="8">
    <source>
        <dbReference type="EMBL" id="MBC6466771.1"/>
    </source>
</evidence>
<dbReference type="EMBL" id="JABVEC010000009">
    <property type="protein sequence ID" value="MBC6466771.1"/>
    <property type="molecule type" value="Genomic_DNA"/>
</dbReference>
<feature type="domain" description="Ribosomal RNA adenine methylase transferase N-terminal" evidence="7">
    <location>
        <begin position="69"/>
        <end position="233"/>
    </location>
</feature>
<feature type="binding site" evidence="5">
    <location>
        <position position="89"/>
    </location>
    <ligand>
        <name>S-adenosyl-L-methionine</name>
        <dbReference type="ChEBI" id="CHEBI:59789"/>
    </ligand>
</feature>
<dbReference type="InterPro" id="IPR029063">
    <property type="entry name" value="SAM-dependent_MTases_sf"/>
</dbReference>
<keyword evidence="4 5" id="KW-0694">RNA-binding</keyword>
<dbReference type="PANTHER" id="PTHR11727">
    <property type="entry name" value="DIMETHYLADENOSINE TRANSFERASE"/>
    <property type="match status" value="1"/>
</dbReference>
<dbReference type="NCBIfam" id="NF000337">
    <property type="entry name" value="erm_SHROVE"/>
    <property type="match status" value="1"/>
</dbReference>
<evidence type="ECO:0000256" key="3">
    <source>
        <dbReference type="ARBA" id="ARBA00022691"/>
    </source>
</evidence>
<name>A0ABR7LPK3_9ACTN</name>
<feature type="binding site" evidence="5">
    <location>
        <position position="151"/>
    </location>
    <ligand>
        <name>S-adenosyl-L-methionine</name>
        <dbReference type="ChEBI" id="CHEBI:59789"/>
    </ligand>
</feature>
<feature type="compositionally biased region" description="Low complexity" evidence="6">
    <location>
        <begin position="9"/>
        <end position="29"/>
    </location>
</feature>
<evidence type="ECO:0000256" key="2">
    <source>
        <dbReference type="ARBA" id="ARBA00022679"/>
    </source>
</evidence>
<feature type="region of interest" description="Disordered" evidence="6">
    <location>
        <begin position="1"/>
        <end position="51"/>
    </location>
</feature>
<dbReference type="InterPro" id="IPR020596">
    <property type="entry name" value="rRNA_Ade_Mease_Trfase_CS"/>
</dbReference>
<dbReference type="RefSeq" id="WP_187243775.1">
    <property type="nucleotide sequence ID" value="NZ_BAAAOK010000030.1"/>
</dbReference>
<protein>
    <submittedName>
        <fullName evidence="8">ErmE/ErmH/ErmO/ErmR family 23S rRNA (Adenine(2058)-N(6))-methyltransferase</fullName>
    </submittedName>
</protein>
<feature type="binding site" evidence="5">
    <location>
        <position position="135"/>
    </location>
    <ligand>
        <name>S-adenosyl-L-methionine</name>
        <dbReference type="ChEBI" id="CHEBI:59789"/>
    </ligand>
</feature>
<evidence type="ECO:0000256" key="5">
    <source>
        <dbReference type="PROSITE-ProRule" id="PRU01026"/>
    </source>
</evidence>
<feature type="binding site" evidence="5">
    <location>
        <position position="110"/>
    </location>
    <ligand>
        <name>S-adenosyl-L-methionine</name>
        <dbReference type="ChEBI" id="CHEBI:59789"/>
    </ligand>
</feature>
<evidence type="ECO:0000313" key="9">
    <source>
        <dbReference type="Proteomes" id="UP000805614"/>
    </source>
</evidence>
<keyword evidence="1 5" id="KW-0489">Methyltransferase</keyword>
<comment type="similarity">
    <text evidence="5">Belongs to the class I-like SAM-binding methyltransferase superfamily. rRNA adenine N(6)-methyltransferase family.</text>
</comment>